<dbReference type="PROSITE" id="PS50835">
    <property type="entry name" value="IG_LIKE"/>
    <property type="match status" value="1"/>
</dbReference>
<reference evidence="3" key="1">
    <citation type="submission" date="2025-08" db="UniProtKB">
        <authorList>
            <consortium name="Ensembl"/>
        </authorList>
    </citation>
    <scope>IDENTIFICATION</scope>
</reference>
<dbReference type="Gene3D" id="2.60.40.10">
    <property type="entry name" value="Immunoglobulins"/>
    <property type="match status" value="1"/>
</dbReference>
<dbReference type="Proteomes" id="UP000261360">
    <property type="component" value="Unplaced"/>
</dbReference>
<protein>
    <recommendedName>
        <fullName evidence="2">Ig-like domain-containing protein</fullName>
    </recommendedName>
</protein>
<dbReference type="SUPFAM" id="SSF48726">
    <property type="entry name" value="Immunoglobulin"/>
    <property type="match status" value="1"/>
</dbReference>
<organism evidence="3 4">
    <name type="scientific">Seriola lalandi dorsalis</name>
    <dbReference type="NCBI Taxonomy" id="1841481"/>
    <lineage>
        <taxon>Eukaryota</taxon>
        <taxon>Metazoa</taxon>
        <taxon>Chordata</taxon>
        <taxon>Craniata</taxon>
        <taxon>Vertebrata</taxon>
        <taxon>Euteleostomi</taxon>
        <taxon>Actinopterygii</taxon>
        <taxon>Neopterygii</taxon>
        <taxon>Teleostei</taxon>
        <taxon>Neoteleostei</taxon>
        <taxon>Acanthomorphata</taxon>
        <taxon>Carangaria</taxon>
        <taxon>Carangiformes</taxon>
        <taxon>Carangidae</taxon>
        <taxon>Seriola</taxon>
    </lineage>
</organism>
<dbReference type="PANTHER" id="PTHR23411">
    <property type="entry name" value="TAPASIN"/>
    <property type="match status" value="1"/>
</dbReference>
<dbReference type="InterPro" id="IPR050380">
    <property type="entry name" value="Immune_Resp_Modulators"/>
</dbReference>
<sequence>MLLNNLCSISATPVVSPNITLYPVWEGEFGASPVRLICILSGFFPDKLNVEWQQENKSLHTVPNQRKLQSVVAVNDTFSLISEIQPNMTEWKRGSSFTCKAIHDKKEFDKTTSICQSEYI</sequence>
<proteinExistence type="predicted"/>
<evidence type="ECO:0000313" key="3">
    <source>
        <dbReference type="Ensembl" id="ENSSLDP00000002219.1"/>
    </source>
</evidence>
<dbReference type="AlphaFoldDB" id="A0A3B4WCZ9"/>
<name>A0A3B4WCZ9_SERLL</name>
<dbReference type="Ensembl" id="ENSSLDT00000002317.1">
    <property type="protein sequence ID" value="ENSSLDP00000002219.1"/>
    <property type="gene ID" value="ENSSLDG00000001823.1"/>
</dbReference>
<evidence type="ECO:0000256" key="1">
    <source>
        <dbReference type="ARBA" id="ARBA00023319"/>
    </source>
</evidence>
<dbReference type="CDD" id="cd00098">
    <property type="entry name" value="IgC1"/>
    <property type="match status" value="1"/>
</dbReference>
<accession>A0A3B4WCZ9</accession>
<dbReference type="SMART" id="SM00407">
    <property type="entry name" value="IGc1"/>
    <property type="match status" value="1"/>
</dbReference>
<dbReference type="InterPro" id="IPR007110">
    <property type="entry name" value="Ig-like_dom"/>
</dbReference>
<dbReference type="Pfam" id="PF07654">
    <property type="entry name" value="C1-set"/>
    <property type="match status" value="1"/>
</dbReference>
<evidence type="ECO:0000259" key="2">
    <source>
        <dbReference type="PROSITE" id="PS50835"/>
    </source>
</evidence>
<keyword evidence="4" id="KW-1185">Reference proteome</keyword>
<dbReference type="GeneTree" id="ENSGT00940000178126"/>
<keyword evidence="1" id="KW-0393">Immunoglobulin domain</keyword>
<feature type="domain" description="Ig-like" evidence="2">
    <location>
        <begin position="17"/>
        <end position="115"/>
    </location>
</feature>
<dbReference type="STRING" id="1841481.ENSSLDP00000002219"/>
<dbReference type="InterPro" id="IPR013783">
    <property type="entry name" value="Ig-like_fold"/>
</dbReference>
<dbReference type="InterPro" id="IPR036179">
    <property type="entry name" value="Ig-like_dom_sf"/>
</dbReference>
<reference evidence="3" key="2">
    <citation type="submission" date="2025-09" db="UniProtKB">
        <authorList>
            <consortium name="Ensembl"/>
        </authorList>
    </citation>
    <scope>IDENTIFICATION</scope>
</reference>
<dbReference type="InterPro" id="IPR003597">
    <property type="entry name" value="Ig_C1-set"/>
</dbReference>
<evidence type="ECO:0000313" key="4">
    <source>
        <dbReference type="Proteomes" id="UP000261360"/>
    </source>
</evidence>